<organism evidence="3 4">
    <name type="scientific">Rotaria sordida</name>
    <dbReference type="NCBI Taxonomy" id="392033"/>
    <lineage>
        <taxon>Eukaryota</taxon>
        <taxon>Metazoa</taxon>
        <taxon>Spiralia</taxon>
        <taxon>Gnathifera</taxon>
        <taxon>Rotifera</taxon>
        <taxon>Eurotatoria</taxon>
        <taxon>Bdelloidea</taxon>
        <taxon>Philodinida</taxon>
        <taxon>Philodinidae</taxon>
        <taxon>Rotaria</taxon>
    </lineage>
</organism>
<feature type="region of interest" description="Disordered" evidence="1">
    <location>
        <begin position="33"/>
        <end position="68"/>
    </location>
</feature>
<dbReference type="AlphaFoldDB" id="A0A814FXJ7"/>
<keyword evidence="2" id="KW-0812">Transmembrane</keyword>
<dbReference type="Gene3D" id="2.60.120.260">
    <property type="entry name" value="Galactose-binding domain-like"/>
    <property type="match status" value="1"/>
</dbReference>
<keyword evidence="2" id="KW-0472">Membrane</keyword>
<proteinExistence type="predicted"/>
<dbReference type="Proteomes" id="UP000663864">
    <property type="component" value="Unassembled WGS sequence"/>
</dbReference>
<gene>
    <name evidence="3" type="ORF">ZHD862_LOCUS11774</name>
</gene>
<accession>A0A814FXJ7</accession>
<reference evidence="3" key="1">
    <citation type="submission" date="2021-02" db="EMBL/GenBank/DDBJ databases">
        <authorList>
            <person name="Nowell W R."/>
        </authorList>
    </citation>
    <scope>NUCLEOTIDE SEQUENCE</scope>
</reference>
<feature type="transmembrane region" description="Helical" evidence="2">
    <location>
        <begin position="83"/>
        <end position="108"/>
    </location>
</feature>
<evidence type="ECO:0000313" key="4">
    <source>
        <dbReference type="Proteomes" id="UP000663864"/>
    </source>
</evidence>
<keyword evidence="2" id="KW-1133">Transmembrane helix</keyword>
<feature type="compositionally biased region" description="Polar residues" evidence="1">
    <location>
        <begin position="33"/>
        <end position="63"/>
    </location>
</feature>
<protein>
    <submittedName>
        <fullName evidence="3">Uncharacterized protein</fullName>
    </submittedName>
</protein>
<sequence length="289" mass="32029">MRVSNISRVPERPKIRRMSLREIQETQIANDFNYPSTTSANKRANRGQNQVAPEIHNSISSNAGLPRDLRNNEQQKSFFRRPWFLIFAAIFCFILIIAIVAIILGIILPSTHNDTATQKSAIVKSEISTSMICSSTDHGLIAILNRSTPSGWISYSYNYSAIKTTPTLLFGFETDNMHRFYLDTVSVVDNNVSSIELLTNPSFENSTMNTLGWITSCETTGASQIVSGLECSGLSGNCFMVYCNTSNSSISFLSQSFMATIGNTYTISFMLNHVGNPSTGIMSFYLDVN</sequence>
<evidence type="ECO:0000256" key="2">
    <source>
        <dbReference type="SAM" id="Phobius"/>
    </source>
</evidence>
<comment type="caution">
    <text evidence="3">The sequence shown here is derived from an EMBL/GenBank/DDBJ whole genome shotgun (WGS) entry which is preliminary data.</text>
</comment>
<dbReference type="EMBL" id="CAJNOT010000451">
    <property type="protein sequence ID" value="CAF0986219.1"/>
    <property type="molecule type" value="Genomic_DNA"/>
</dbReference>
<evidence type="ECO:0000256" key="1">
    <source>
        <dbReference type="SAM" id="MobiDB-lite"/>
    </source>
</evidence>
<name>A0A814FXJ7_9BILA</name>
<evidence type="ECO:0000313" key="3">
    <source>
        <dbReference type="EMBL" id="CAF0986219.1"/>
    </source>
</evidence>